<dbReference type="EMBL" id="CAJOBZ010000004">
    <property type="protein sequence ID" value="CAF4777646.1"/>
    <property type="molecule type" value="Genomic_DNA"/>
</dbReference>
<reference evidence="2" key="1">
    <citation type="submission" date="2021-02" db="EMBL/GenBank/DDBJ databases">
        <authorList>
            <person name="Steward A R."/>
        </authorList>
    </citation>
    <scope>NUCLEOTIDE SEQUENCE</scope>
</reference>
<dbReference type="OrthoDB" id="8186615at2759"/>
<evidence type="ECO:0008006" key="4">
    <source>
        <dbReference type="Google" id="ProtNLM"/>
    </source>
</evidence>
<dbReference type="InterPro" id="IPR009057">
    <property type="entry name" value="Homeodomain-like_sf"/>
</dbReference>
<proteinExistence type="predicted"/>
<protein>
    <recommendedName>
        <fullName evidence="4">SANT domain-containing protein</fullName>
    </recommendedName>
</protein>
<evidence type="ECO:0000313" key="3">
    <source>
        <dbReference type="Proteomes" id="UP000663880"/>
    </source>
</evidence>
<dbReference type="Proteomes" id="UP000663880">
    <property type="component" value="Unassembled WGS sequence"/>
</dbReference>
<dbReference type="InterPro" id="IPR001005">
    <property type="entry name" value="SANT/Myb"/>
</dbReference>
<dbReference type="CDD" id="cd00167">
    <property type="entry name" value="SANT"/>
    <property type="match status" value="1"/>
</dbReference>
<organism evidence="2 3">
    <name type="scientific">Pieris macdunnoughi</name>
    <dbReference type="NCBI Taxonomy" id="345717"/>
    <lineage>
        <taxon>Eukaryota</taxon>
        <taxon>Metazoa</taxon>
        <taxon>Ecdysozoa</taxon>
        <taxon>Arthropoda</taxon>
        <taxon>Hexapoda</taxon>
        <taxon>Insecta</taxon>
        <taxon>Pterygota</taxon>
        <taxon>Neoptera</taxon>
        <taxon>Endopterygota</taxon>
        <taxon>Lepidoptera</taxon>
        <taxon>Glossata</taxon>
        <taxon>Ditrysia</taxon>
        <taxon>Papilionoidea</taxon>
        <taxon>Pieridae</taxon>
        <taxon>Pierinae</taxon>
        <taxon>Pieris</taxon>
    </lineage>
</organism>
<keyword evidence="3" id="KW-1185">Reference proteome</keyword>
<comment type="subcellular location">
    <subcellularLocation>
        <location evidence="1">Nucleus</location>
    </subcellularLocation>
</comment>
<dbReference type="SUPFAM" id="SSF46689">
    <property type="entry name" value="Homeodomain-like"/>
    <property type="match status" value="1"/>
</dbReference>
<evidence type="ECO:0000256" key="1">
    <source>
        <dbReference type="ARBA" id="ARBA00004123"/>
    </source>
</evidence>
<dbReference type="AlphaFoldDB" id="A0A821N0S8"/>
<dbReference type="GO" id="GO:0005634">
    <property type="term" value="C:nucleus"/>
    <property type="evidence" value="ECO:0007669"/>
    <property type="project" value="UniProtKB-SubCell"/>
</dbReference>
<sequence>MTESTATPIEGWSKEEKFNLLRAIREFGSQDIEKIQGFMFSKSCEEISGAIEYYRSKAFQNPNVKKKREKRKLNTSTTPLGRWASALMDNKGYEELRTDISTALRLVAEFEERSPKTCTEQYNFGAVYQALANALDGRVLSDDQKVNALIEKCLIDTAVFSKAFKTTGFVKDVIKDINLTECIEDIVVLKASDDSDLANIRHIISHKAYNPLNISINDLQCGKK</sequence>
<gene>
    <name evidence="2" type="ORF">PMACD_LOCUS2158</name>
</gene>
<accession>A0A821N0S8</accession>
<evidence type="ECO:0000313" key="2">
    <source>
        <dbReference type="EMBL" id="CAF4777646.1"/>
    </source>
</evidence>
<comment type="caution">
    <text evidence="2">The sequence shown here is derived from an EMBL/GenBank/DDBJ whole genome shotgun (WGS) entry which is preliminary data.</text>
</comment>
<name>A0A821N0S8_9NEOP</name>